<accession>A0A941BJI6</accession>
<evidence type="ECO:0000313" key="3">
    <source>
        <dbReference type="EMBL" id="MBQ0959562.1"/>
    </source>
</evidence>
<dbReference type="AlphaFoldDB" id="A0A941BJI6"/>
<dbReference type="Pfam" id="PF13181">
    <property type="entry name" value="TPR_8"/>
    <property type="match status" value="1"/>
</dbReference>
<evidence type="ECO:0000313" key="4">
    <source>
        <dbReference type="Proteomes" id="UP000678374"/>
    </source>
</evidence>
<feature type="signal peptide" evidence="2">
    <location>
        <begin position="1"/>
        <end position="28"/>
    </location>
</feature>
<protein>
    <submittedName>
        <fullName evidence="3">Type IV pilus biogenesis/stability protein PilW</fullName>
    </submittedName>
</protein>
<dbReference type="SUPFAM" id="SSF48452">
    <property type="entry name" value="TPR-like"/>
    <property type="match status" value="1"/>
</dbReference>
<keyword evidence="1" id="KW-0802">TPR repeat</keyword>
<name>A0A941BJI6_9BURK</name>
<reference evidence="3" key="1">
    <citation type="submission" date="2021-04" db="EMBL/GenBank/DDBJ databases">
        <title>The genome sequence of Ideonella sp. 4Y11.</title>
        <authorList>
            <person name="Liu Y."/>
        </authorList>
    </citation>
    <scope>NUCLEOTIDE SEQUENCE</scope>
    <source>
        <strain evidence="3">4Y11</strain>
    </source>
</reference>
<dbReference type="Proteomes" id="UP000678374">
    <property type="component" value="Unassembled WGS sequence"/>
</dbReference>
<keyword evidence="4" id="KW-1185">Reference proteome</keyword>
<feature type="chain" id="PRO_5038065204" evidence="2">
    <location>
        <begin position="29"/>
        <end position="271"/>
    </location>
</feature>
<gene>
    <name evidence="3" type="primary">pilW</name>
    <name evidence="3" type="ORF">KAK06_11445</name>
</gene>
<proteinExistence type="predicted"/>
<sequence>MNPRRPGVKSRLGAALGLLVLLAGCASPAPDRNRTPDPLPDAPPKADAARLSQTRLELAAAYFQRGQNATALQEIKAALQADPNQVPAYGLRGLIYAAMGDAAQAEESFRQGLRMSSRDPDTLHNYGWFLCQERRFPEADQQFAQAAQVPAYPDLARTLLAQGICQARAQRWPEAERTLARAYELDPSNPATGFNLADVLFRRGEHERARFYVRRVNQIDDQVTAQSLWLALRIERQLGQSGQVEQLGSQLSSRFPNSPEAGLYERRRFDE</sequence>
<evidence type="ECO:0000256" key="2">
    <source>
        <dbReference type="SAM" id="SignalP"/>
    </source>
</evidence>
<dbReference type="InterPro" id="IPR019734">
    <property type="entry name" value="TPR_rpt"/>
</dbReference>
<dbReference type="RefSeq" id="WP_210802221.1">
    <property type="nucleotide sequence ID" value="NZ_JAGQDE010000008.1"/>
</dbReference>
<dbReference type="PROSITE" id="PS50005">
    <property type="entry name" value="TPR"/>
    <property type="match status" value="3"/>
</dbReference>
<organism evidence="3 4">
    <name type="scientific">Ideonella aquatica</name>
    <dbReference type="NCBI Taxonomy" id="2824119"/>
    <lineage>
        <taxon>Bacteria</taxon>
        <taxon>Pseudomonadati</taxon>
        <taxon>Pseudomonadota</taxon>
        <taxon>Betaproteobacteria</taxon>
        <taxon>Burkholderiales</taxon>
        <taxon>Sphaerotilaceae</taxon>
        <taxon>Ideonella</taxon>
    </lineage>
</organism>
<dbReference type="NCBIfam" id="TIGR02521">
    <property type="entry name" value="type_IV_pilW"/>
    <property type="match status" value="1"/>
</dbReference>
<dbReference type="Pfam" id="PF14559">
    <property type="entry name" value="TPR_19"/>
    <property type="match status" value="1"/>
</dbReference>
<dbReference type="SMART" id="SM00028">
    <property type="entry name" value="TPR"/>
    <property type="match status" value="4"/>
</dbReference>
<dbReference type="InterPro" id="IPR011990">
    <property type="entry name" value="TPR-like_helical_dom_sf"/>
</dbReference>
<keyword evidence="2" id="KW-0732">Signal</keyword>
<dbReference type="InterPro" id="IPR013360">
    <property type="entry name" value="Pilus_4_PilW"/>
</dbReference>
<dbReference type="Gene3D" id="1.25.40.10">
    <property type="entry name" value="Tetratricopeptide repeat domain"/>
    <property type="match status" value="1"/>
</dbReference>
<dbReference type="PANTHER" id="PTHR12558">
    <property type="entry name" value="CELL DIVISION CYCLE 16,23,27"/>
    <property type="match status" value="1"/>
</dbReference>
<feature type="repeat" description="TPR" evidence="1">
    <location>
        <begin position="52"/>
        <end position="85"/>
    </location>
</feature>
<dbReference type="PROSITE" id="PS51257">
    <property type="entry name" value="PROKAR_LIPOPROTEIN"/>
    <property type="match status" value="1"/>
</dbReference>
<dbReference type="Pfam" id="PF07721">
    <property type="entry name" value="TPR_4"/>
    <property type="match status" value="1"/>
</dbReference>
<dbReference type="InterPro" id="IPR011717">
    <property type="entry name" value="TPR-4"/>
</dbReference>
<feature type="repeat" description="TPR" evidence="1">
    <location>
        <begin position="156"/>
        <end position="189"/>
    </location>
</feature>
<dbReference type="GO" id="GO:0042802">
    <property type="term" value="F:identical protein binding"/>
    <property type="evidence" value="ECO:0007669"/>
    <property type="project" value="InterPro"/>
</dbReference>
<dbReference type="EMBL" id="JAGQDE010000008">
    <property type="protein sequence ID" value="MBQ0959562.1"/>
    <property type="molecule type" value="Genomic_DNA"/>
</dbReference>
<evidence type="ECO:0000256" key="1">
    <source>
        <dbReference type="PROSITE-ProRule" id="PRU00339"/>
    </source>
</evidence>
<comment type="caution">
    <text evidence="3">The sequence shown here is derived from an EMBL/GenBank/DDBJ whole genome shotgun (WGS) entry which is preliminary data.</text>
</comment>
<dbReference type="PANTHER" id="PTHR12558:SF33">
    <property type="entry name" value="BLL7664 PROTEIN"/>
    <property type="match status" value="1"/>
</dbReference>
<feature type="repeat" description="TPR" evidence="1">
    <location>
        <begin position="86"/>
        <end position="119"/>
    </location>
</feature>